<evidence type="ECO:0000313" key="2">
    <source>
        <dbReference type="Proteomes" id="UP000024816"/>
    </source>
</evidence>
<sequence>MAAFLEMGGFGAPDWRYFWQIREGPGRGGRSLRQTQLPFIQNKQSLFIWAAIWQQTIQIETT</sequence>
<dbReference type="EMBL" id="ARYJ01000001">
    <property type="protein sequence ID" value="KCZ90893.1"/>
    <property type="molecule type" value="Genomic_DNA"/>
</dbReference>
<name>A0A059FK67_9PROT</name>
<comment type="caution">
    <text evidence="1">The sequence shown here is derived from an EMBL/GenBank/DDBJ whole genome shotgun (WGS) entry which is preliminary data.</text>
</comment>
<reference evidence="1 2" key="1">
    <citation type="journal article" date="2014" name="Antonie Van Leeuwenhoek">
        <title>Hyphomonas beringensis sp. nov. and Hyphomonas chukchiensis sp. nov., isolated from surface seawater of the Bering Sea and Chukchi Sea.</title>
        <authorList>
            <person name="Li C."/>
            <person name="Lai Q."/>
            <person name="Li G."/>
            <person name="Dong C."/>
            <person name="Wang J."/>
            <person name="Liao Y."/>
            <person name="Shao Z."/>
        </authorList>
    </citation>
    <scope>NUCLEOTIDE SEQUENCE [LARGE SCALE GENOMIC DNA]</scope>
    <source>
        <strain evidence="1 2">VP2</strain>
    </source>
</reference>
<dbReference type="STRING" id="1280952.HJA_00105"/>
<keyword evidence="2" id="KW-1185">Reference proteome</keyword>
<protein>
    <submittedName>
        <fullName evidence="1">Uncharacterized protein</fullName>
    </submittedName>
</protein>
<accession>A0A059FK67</accession>
<gene>
    <name evidence="1" type="ORF">HJA_00105</name>
</gene>
<evidence type="ECO:0000313" key="1">
    <source>
        <dbReference type="EMBL" id="KCZ90893.1"/>
    </source>
</evidence>
<proteinExistence type="predicted"/>
<dbReference type="AlphaFoldDB" id="A0A059FK67"/>
<dbReference type="Proteomes" id="UP000024816">
    <property type="component" value="Unassembled WGS sequence"/>
</dbReference>
<organism evidence="1 2">
    <name type="scientific">Hyphomonas jannaschiana VP2</name>
    <dbReference type="NCBI Taxonomy" id="1280952"/>
    <lineage>
        <taxon>Bacteria</taxon>
        <taxon>Pseudomonadati</taxon>
        <taxon>Pseudomonadota</taxon>
        <taxon>Alphaproteobacteria</taxon>
        <taxon>Hyphomonadales</taxon>
        <taxon>Hyphomonadaceae</taxon>
        <taxon>Hyphomonas</taxon>
    </lineage>
</organism>